<dbReference type="Proteomes" id="UP000828941">
    <property type="component" value="Chromosome 2"/>
</dbReference>
<protein>
    <submittedName>
        <fullName evidence="1">Uncharacterized protein</fullName>
    </submittedName>
</protein>
<proteinExistence type="predicted"/>
<reference evidence="1 2" key="1">
    <citation type="journal article" date="2022" name="DNA Res.">
        <title>Chromosomal-level genome assembly of the orchid tree Bauhinia variegata (Leguminosae; Cercidoideae) supports the allotetraploid origin hypothesis of Bauhinia.</title>
        <authorList>
            <person name="Zhong Y."/>
            <person name="Chen Y."/>
            <person name="Zheng D."/>
            <person name="Pang J."/>
            <person name="Liu Y."/>
            <person name="Luo S."/>
            <person name="Meng S."/>
            <person name="Qian L."/>
            <person name="Wei D."/>
            <person name="Dai S."/>
            <person name="Zhou R."/>
        </authorList>
    </citation>
    <scope>NUCLEOTIDE SEQUENCE [LARGE SCALE GENOMIC DNA]</scope>
    <source>
        <strain evidence="1">BV-YZ2020</strain>
    </source>
</reference>
<sequence length="914" mass="101632">MADSGKVRLVRCPKCENLLPELADYSVYQCGGCGAVLRAKHENYVSGSLSEKSDEEKMGGDSANSGNLLEKGAVDLSDTSDVDIKSNSGFSRYNQRDLEKENNRNEKLQNHSKDGDVKGDFENSIDVGKSRDEASKAIGREQEDSKPQIGPEKGSRFSSRMSNRNGERSEMDEFVRRPRADKEDVRFSTSNYPDEGTSNGYSSFAYNHGESRRNHKDADGLNRVQHLEQDRAELLRKLDELKDQLSQSNVGDNPKEKVRLEGRMMPPDPYGGSDTWFQDGPSVLNRNSRPFFGPDKHVAGPSYFNYQHDPYAYANGPEMPIPNFHPPMHDPNHMPGYGDPFGSQMLRRGPHQPLHQFPQQPLHPYFPGRYGEANPESYDPYAHNAMLHPPSCSCFRCYDNKRRASAPVAPSAFINSRFPDAPNDPMYRHEIPGAYGPPVHNSRTTFPPVNFRETQSHTRWPSDLNSEMGGFIRSRPRKVMLASGSRRCRPMAGGSPFITCYNCFELLQLPKKALAMMKNNNQQKVRCGACSSEISFLVTNNKLVLSPHSDVKSVPNRVDDSFNEVLSNRVSHGLANRSGANFSSDEYSGYDFHSLDREPVSIAAEPNLNSSKPQGSGSFHSSSTSISDDENSPEALVPPREVTKSIQQPAKASLSPPPAGSPLQEYFDYSNNNHAVNRFGKGNRSSRSEQEKGKMDKITSRQNSMKEAALATEMDVNDYSNTGVSQDSGDASREHDHPRYNKGGESFLANIIKKSFRDLSRSNQSDERGKSNVTVNGQPIPDRVLKKAEKLAGPVQPGNYWYDVRAGFWGVMGGPCRGIIPPNIEEFNYPLPDNCAAGNTGVFVNGRELHQRDFDLLCTRGLPTDRDRSYIVEISGRVLDEDTGEELEPLGKLAPTVEKVRHGFGMKVPRSAAA</sequence>
<organism evidence="1 2">
    <name type="scientific">Bauhinia variegata</name>
    <name type="common">Purple orchid tree</name>
    <name type="synonym">Phanera variegata</name>
    <dbReference type="NCBI Taxonomy" id="167791"/>
    <lineage>
        <taxon>Eukaryota</taxon>
        <taxon>Viridiplantae</taxon>
        <taxon>Streptophyta</taxon>
        <taxon>Embryophyta</taxon>
        <taxon>Tracheophyta</taxon>
        <taxon>Spermatophyta</taxon>
        <taxon>Magnoliopsida</taxon>
        <taxon>eudicotyledons</taxon>
        <taxon>Gunneridae</taxon>
        <taxon>Pentapetalae</taxon>
        <taxon>rosids</taxon>
        <taxon>fabids</taxon>
        <taxon>Fabales</taxon>
        <taxon>Fabaceae</taxon>
        <taxon>Cercidoideae</taxon>
        <taxon>Cercideae</taxon>
        <taxon>Bauhiniinae</taxon>
        <taxon>Bauhinia</taxon>
    </lineage>
</organism>
<name>A0ACB9Q594_BAUVA</name>
<gene>
    <name evidence="1" type="ORF">L6164_003996</name>
</gene>
<dbReference type="EMBL" id="CM039427">
    <property type="protein sequence ID" value="KAI4355202.1"/>
    <property type="molecule type" value="Genomic_DNA"/>
</dbReference>
<accession>A0ACB9Q594</accession>
<keyword evidence="2" id="KW-1185">Reference proteome</keyword>
<evidence type="ECO:0000313" key="1">
    <source>
        <dbReference type="EMBL" id="KAI4355202.1"/>
    </source>
</evidence>
<evidence type="ECO:0000313" key="2">
    <source>
        <dbReference type="Proteomes" id="UP000828941"/>
    </source>
</evidence>
<comment type="caution">
    <text evidence="1">The sequence shown here is derived from an EMBL/GenBank/DDBJ whole genome shotgun (WGS) entry which is preliminary data.</text>
</comment>